<organism evidence="2 3">
    <name type="scientific">Prosthecodimorpha hirschii</name>
    <dbReference type="NCBI Taxonomy" id="665126"/>
    <lineage>
        <taxon>Bacteria</taxon>
        <taxon>Pseudomonadati</taxon>
        <taxon>Pseudomonadota</taxon>
        <taxon>Alphaproteobacteria</taxon>
        <taxon>Hyphomicrobiales</taxon>
        <taxon>Ancalomicrobiaceae</taxon>
        <taxon>Prosthecodimorpha</taxon>
    </lineage>
</organism>
<protein>
    <recommendedName>
        <fullName evidence="4">DUF3108 domain-containing protein</fullName>
    </recommendedName>
</protein>
<reference evidence="2 3" key="2">
    <citation type="submission" date="2015-10" db="EMBL/GenBank/DDBJ databases">
        <title>Draft Genome Sequence of Prosthecomicrobium hirschii ATCC 27832.</title>
        <authorList>
            <person name="Daniel J."/>
            <person name="Givan S.A."/>
            <person name="Brun Y.V."/>
            <person name="Brown P.J."/>
        </authorList>
    </citation>
    <scope>NUCLEOTIDE SEQUENCE [LARGE SCALE GENOMIC DNA]</scope>
    <source>
        <strain evidence="2 3">16</strain>
    </source>
</reference>
<evidence type="ECO:0000256" key="1">
    <source>
        <dbReference type="SAM" id="SignalP"/>
    </source>
</evidence>
<name>A0A0P6VNS2_9HYPH</name>
<keyword evidence="1" id="KW-0732">Signal</keyword>
<comment type="caution">
    <text evidence="2">The sequence shown here is derived from an EMBL/GenBank/DDBJ whole genome shotgun (WGS) entry which is preliminary data.</text>
</comment>
<dbReference type="InterPro" id="IPR029069">
    <property type="entry name" value="HotDog_dom_sf"/>
</dbReference>
<keyword evidence="3" id="KW-1185">Reference proteome</keyword>
<dbReference type="AlphaFoldDB" id="A0A0P6VNS2"/>
<feature type="chain" id="PRO_5006131665" description="DUF3108 domain-containing protein" evidence="1">
    <location>
        <begin position="24"/>
        <end position="195"/>
    </location>
</feature>
<sequence>MPVFLRSLVLALALAVLALPAAAAETCFDPTSSRLPMQAELDDGSHFEVIERRGDRLHYRIGRSPETMLEMTVAGAFFTTEMIGAKGAQNFSWSVDLTRLPPVAAGQTVTAEATVTSLAGASRRLWSEATVSEGGTVTIGDCTYPVLRIETRQSSDGGPIARVVRLYQPGFMFSLETIIQLPNASPVTTRVKELR</sequence>
<evidence type="ECO:0000313" key="3">
    <source>
        <dbReference type="Proteomes" id="UP000048984"/>
    </source>
</evidence>
<feature type="signal peptide" evidence="1">
    <location>
        <begin position="1"/>
        <end position="23"/>
    </location>
</feature>
<dbReference type="EMBL" id="LJYW01000001">
    <property type="protein sequence ID" value="KPL54494.1"/>
    <property type="molecule type" value="Genomic_DNA"/>
</dbReference>
<dbReference type="SUPFAM" id="SSF54637">
    <property type="entry name" value="Thioesterase/thiol ester dehydrase-isomerase"/>
    <property type="match status" value="1"/>
</dbReference>
<dbReference type="Proteomes" id="UP000048984">
    <property type="component" value="Unassembled WGS sequence"/>
</dbReference>
<reference evidence="2 3" key="1">
    <citation type="submission" date="2015-09" db="EMBL/GenBank/DDBJ databases">
        <authorList>
            <person name="Jackson K.R."/>
            <person name="Lunt B.L."/>
            <person name="Fisher J.N.B."/>
            <person name="Gardner A.V."/>
            <person name="Bailey M.E."/>
            <person name="Deus L.M."/>
            <person name="Earl A.S."/>
            <person name="Gibby P.D."/>
            <person name="Hartmann K.A."/>
            <person name="Liu J.E."/>
            <person name="Manci A.M."/>
            <person name="Nielsen D.A."/>
            <person name="Solomon M.B."/>
            <person name="Breakwell D.P."/>
            <person name="Burnett S.H."/>
            <person name="Grose J.H."/>
        </authorList>
    </citation>
    <scope>NUCLEOTIDE SEQUENCE [LARGE SCALE GENOMIC DNA]</scope>
    <source>
        <strain evidence="2 3">16</strain>
    </source>
</reference>
<proteinExistence type="predicted"/>
<accession>A0A0P6VNS2</accession>
<gene>
    <name evidence="2" type="ORF">ABB55_21605</name>
</gene>
<dbReference type="RefSeq" id="WP_054360661.1">
    <property type="nucleotide sequence ID" value="NZ_LJYW01000001.1"/>
</dbReference>
<evidence type="ECO:0008006" key="4">
    <source>
        <dbReference type="Google" id="ProtNLM"/>
    </source>
</evidence>
<evidence type="ECO:0000313" key="2">
    <source>
        <dbReference type="EMBL" id="KPL54494.1"/>
    </source>
</evidence>